<accession>A0ACC1N0I5</accession>
<proteinExistence type="predicted"/>
<reference evidence="1" key="1">
    <citation type="submission" date="2022-08" db="EMBL/GenBank/DDBJ databases">
        <title>Genome Sequence of Pycnoporus sanguineus.</title>
        <authorList>
            <person name="Buettner E."/>
        </authorList>
    </citation>
    <scope>NUCLEOTIDE SEQUENCE</scope>
    <source>
        <strain evidence="1">CG-C14</strain>
    </source>
</reference>
<evidence type="ECO:0000313" key="2">
    <source>
        <dbReference type="Proteomes" id="UP001144978"/>
    </source>
</evidence>
<evidence type="ECO:0000313" key="1">
    <source>
        <dbReference type="EMBL" id="KAJ2972610.1"/>
    </source>
</evidence>
<sequence length="107" mass="11551">MAQSMARVLAERAMSPSPMSESHSSDDNTAPHIYVPPNPSLSSLSLSVGGSSPAYVLRNRPAPSRWSTFRRLVRNIVPRLEPQKPNKRAAVTHGAGDNTILILPPSP</sequence>
<comment type="caution">
    <text evidence="1">The sequence shown here is derived from an EMBL/GenBank/DDBJ whole genome shotgun (WGS) entry which is preliminary data.</text>
</comment>
<protein>
    <submittedName>
        <fullName evidence="1">Uncharacterized protein</fullName>
    </submittedName>
</protein>
<dbReference type="Proteomes" id="UP001144978">
    <property type="component" value="Unassembled WGS sequence"/>
</dbReference>
<name>A0ACC1N0I5_9APHY</name>
<dbReference type="EMBL" id="JANSHE010005117">
    <property type="protein sequence ID" value="KAJ2972610.1"/>
    <property type="molecule type" value="Genomic_DNA"/>
</dbReference>
<keyword evidence="2" id="KW-1185">Reference proteome</keyword>
<organism evidence="1 2">
    <name type="scientific">Trametes sanguinea</name>
    <dbReference type="NCBI Taxonomy" id="158606"/>
    <lineage>
        <taxon>Eukaryota</taxon>
        <taxon>Fungi</taxon>
        <taxon>Dikarya</taxon>
        <taxon>Basidiomycota</taxon>
        <taxon>Agaricomycotina</taxon>
        <taxon>Agaricomycetes</taxon>
        <taxon>Polyporales</taxon>
        <taxon>Polyporaceae</taxon>
        <taxon>Trametes</taxon>
    </lineage>
</organism>
<gene>
    <name evidence="1" type="ORF">NUW54_g12228</name>
</gene>